<evidence type="ECO:0000256" key="1">
    <source>
        <dbReference type="SAM" id="MobiDB-lite"/>
    </source>
</evidence>
<comment type="caution">
    <text evidence="3">The sequence shown here is derived from an EMBL/GenBank/DDBJ whole genome shotgun (WGS) entry which is preliminary data.</text>
</comment>
<sequence length="482" mass="55959">MARWLTPRRVLVYSAYFTGAFSLLIGAFISRHLWDVHTTIRIMEKSWDVRGHDYGNLTWIDKAIQAVFAGHEDVSEYNDMFWAKFGELDKAEDGHGSFNRSNLTTCQRGYEPEWVDQNSRYEKWGFVLYRTDYEEDNVTWAESVKHINYTIRTHLEIDATHHGSDCDPDLVRDRAVLEIIEDREALEGASPHQIRALWRERVDAGLVDSTFKIGGWDYGGFFRINLPASDDNCESDGSKCKKANGMALNLCFMYDSGTRVMMQLVRNHLPATGPRDAWEPFLLAIDGLWNHERYMYRTSWAHMYPGVYGVALSILFNDFHGRTFEREMERQAPHMYMGGPLVDLTAPWWQRFFEGILSTMWAVARPGHFPFNDRWQEIEYPFVREDSHWKDPAKPEEDTPQVAENVTNSTEWSDFNLTEWLKPRDPLFYLPCLPSDENQEGCFQMGNFRVRKPRASNTSRATDEAVPTSDVKQDAPAEHESS</sequence>
<dbReference type="Proteomes" id="UP001152607">
    <property type="component" value="Unassembled WGS sequence"/>
</dbReference>
<dbReference type="AlphaFoldDB" id="A0A9W4U6V6"/>
<feature type="transmembrane region" description="Helical" evidence="2">
    <location>
        <begin position="12"/>
        <end position="34"/>
    </location>
</feature>
<keyword evidence="4" id="KW-1185">Reference proteome</keyword>
<evidence type="ECO:0000313" key="3">
    <source>
        <dbReference type="EMBL" id="CAI6327401.1"/>
    </source>
</evidence>
<keyword evidence="2" id="KW-0472">Membrane</keyword>
<feature type="region of interest" description="Disordered" evidence="1">
    <location>
        <begin position="453"/>
        <end position="482"/>
    </location>
</feature>
<accession>A0A9W4U6V6</accession>
<gene>
    <name evidence="3" type="ORF">PDIGIT_LOCUS3894</name>
</gene>
<organism evidence="3 4">
    <name type="scientific">Periconia digitata</name>
    <dbReference type="NCBI Taxonomy" id="1303443"/>
    <lineage>
        <taxon>Eukaryota</taxon>
        <taxon>Fungi</taxon>
        <taxon>Dikarya</taxon>
        <taxon>Ascomycota</taxon>
        <taxon>Pezizomycotina</taxon>
        <taxon>Dothideomycetes</taxon>
        <taxon>Pleosporomycetidae</taxon>
        <taxon>Pleosporales</taxon>
        <taxon>Massarineae</taxon>
        <taxon>Periconiaceae</taxon>
        <taxon>Periconia</taxon>
    </lineage>
</organism>
<proteinExistence type="predicted"/>
<protein>
    <submittedName>
        <fullName evidence="3">Uncharacterized protein</fullName>
    </submittedName>
</protein>
<evidence type="ECO:0000313" key="4">
    <source>
        <dbReference type="Proteomes" id="UP001152607"/>
    </source>
</evidence>
<name>A0A9W4U6V6_9PLEO</name>
<dbReference type="OrthoDB" id="4424523at2759"/>
<reference evidence="3" key="1">
    <citation type="submission" date="2023-01" db="EMBL/GenBank/DDBJ databases">
        <authorList>
            <person name="Van Ghelder C."/>
            <person name="Rancurel C."/>
        </authorList>
    </citation>
    <scope>NUCLEOTIDE SEQUENCE</scope>
    <source>
        <strain evidence="3">CNCM I-4278</strain>
    </source>
</reference>
<keyword evidence="2" id="KW-1133">Transmembrane helix</keyword>
<dbReference type="EMBL" id="CAOQHR010000002">
    <property type="protein sequence ID" value="CAI6327401.1"/>
    <property type="molecule type" value="Genomic_DNA"/>
</dbReference>
<feature type="compositionally biased region" description="Basic and acidic residues" evidence="1">
    <location>
        <begin position="471"/>
        <end position="482"/>
    </location>
</feature>
<evidence type="ECO:0000256" key="2">
    <source>
        <dbReference type="SAM" id="Phobius"/>
    </source>
</evidence>
<keyword evidence="2" id="KW-0812">Transmembrane</keyword>